<dbReference type="Proteomes" id="UP001153292">
    <property type="component" value="Chromosome 10"/>
</dbReference>
<organism evidence="1 2">
    <name type="scientific">Chilo suppressalis</name>
    <name type="common">Asiatic rice borer moth</name>
    <dbReference type="NCBI Taxonomy" id="168631"/>
    <lineage>
        <taxon>Eukaryota</taxon>
        <taxon>Metazoa</taxon>
        <taxon>Ecdysozoa</taxon>
        <taxon>Arthropoda</taxon>
        <taxon>Hexapoda</taxon>
        <taxon>Insecta</taxon>
        <taxon>Pterygota</taxon>
        <taxon>Neoptera</taxon>
        <taxon>Endopterygota</taxon>
        <taxon>Lepidoptera</taxon>
        <taxon>Glossata</taxon>
        <taxon>Ditrysia</taxon>
        <taxon>Pyraloidea</taxon>
        <taxon>Crambidae</taxon>
        <taxon>Crambinae</taxon>
        <taxon>Chilo</taxon>
    </lineage>
</organism>
<sequence length="295" mass="34723">MFINDSIDVETKEKKSHRIRSWYLYEQYKSLERNQLDAAQKLKERSYQDNILRQELRERRSRRKLYDGFDLSCERECHVQGSTSDDVKATLSRSSEDFFESFCELQEDKSNKDSELDSSIEETFSQDDSQIGKRYLDAYKDLEDIKDDQSYEESIHSVVENYKSDEDFLAADLQEKLMVVQKNITAQLDQQKANNFEKYAKTCDDYKISEVKSTDSLEDLESPNKAKCRRHSESNINIRNFWSKLVSFAYQVIQLNHGNCYYDYGSQFLTAVLACDVLRRGVNCMSLRFSNKVCY</sequence>
<protein>
    <submittedName>
        <fullName evidence="1">Uncharacterized protein</fullName>
    </submittedName>
</protein>
<evidence type="ECO:0000313" key="1">
    <source>
        <dbReference type="EMBL" id="CAH0667643.1"/>
    </source>
</evidence>
<reference evidence="1" key="1">
    <citation type="submission" date="2021-12" db="EMBL/GenBank/DDBJ databases">
        <authorList>
            <person name="King R."/>
        </authorList>
    </citation>
    <scope>NUCLEOTIDE SEQUENCE</scope>
</reference>
<evidence type="ECO:0000313" key="2">
    <source>
        <dbReference type="Proteomes" id="UP001153292"/>
    </source>
</evidence>
<proteinExistence type="predicted"/>
<name>A0ABN8E9S0_CHISP</name>
<keyword evidence="2" id="KW-1185">Reference proteome</keyword>
<dbReference type="EMBL" id="OU963903">
    <property type="protein sequence ID" value="CAH0667643.1"/>
    <property type="molecule type" value="Genomic_DNA"/>
</dbReference>
<gene>
    <name evidence="1" type="ORF">CHILSU_LOCUS1132</name>
</gene>
<accession>A0ABN8E9S0</accession>